<dbReference type="Gene3D" id="3.40.50.300">
    <property type="entry name" value="P-loop containing nucleotide triphosphate hydrolases"/>
    <property type="match status" value="1"/>
</dbReference>
<dbReference type="InterPro" id="IPR041664">
    <property type="entry name" value="AAA_16"/>
</dbReference>
<keyword evidence="2" id="KW-0067">ATP-binding</keyword>
<dbReference type="GO" id="GO:0004016">
    <property type="term" value="F:adenylate cyclase activity"/>
    <property type="evidence" value="ECO:0007669"/>
    <property type="project" value="TreeGrafter"/>
</dbReference>
<dbReference type="InterPro" id="IPR011990">
    <property type="entry name" value="TPR-like_helical_dom_sf"/>
</dbReference>
<evidence type="ECO:0000256" key="2">
    <source>
        <dbReference type="ARBA" id="ARBA00022840"/>
    </source>
</evidence>
<dbReference type="SUPFAM" id="SSF48452">
    <property type="entry name" value="TPR-like"/>
    <property type="match status" value="1"/>
</dbReference>
<dbReference type="InterPro" id="IPR036388">
    <property type="entry name" value="WH-like_DNA-bd_sf"/>
</dbReference>
<dbReference type="Pfam" id="PF13191">
    <property type="entry name" value="AAA_16"/>
    <property type="match status" value="1"/>
</dbReference>
<reference evidence="4 5" key="1">
    <citation type="submission" date="2017-01" db="EMBL/GenBank/DDBJ databases">
        <authorList>
            <person name="Mah S.A."/>
            <person name="Swanson W.J."/>
            <person name="Moy G.W."/>
            <person name="Vacquier V.D."/>
        </authorList>
    </citation>
    <scope>NUCLEOTIDE SEQUENCE [LARGE SCALE GENOMIC DNA]</scope>
    <source>
        <strain evidence="4 5">CPCC 203464</strain>
    </source>
</reference>
<dbReference type="RefSeq" id="WP_076478402.1">
    <property type="nucleotide sequence ID" value="NZ_FTNT01000004.1"/>
</dbReference>
<dbReference type="AlphaFoldDB" id="A0A1N7EY14"/>
<dbReference type="Proteomes" id="UP000186218">
    <property type="component" value="Unassembled WGS sequence"/>
</dbReference>
<evidence type="ECO:0000313" key="5">
    <source>
        <dbReference type="Proteomes" id="UP000186218"/>
    </source>
</evidence>
<dbReference type="PANTHER" id="PTHR16305">
    <property type="entry name" value="TESTICULAR SOLUBLE ADENYLYL CYCLASE"/>
    <property type="match status" value="1"/>
</dbReference>
<accession>A0A1N7EY14</accession>
<dbReference type="GO" id="GO:0005524">
    <property type="term" value="F:ATP binding"/>
    <property type="evidence" value="ECO:0007669"/>
    <property type="project" value="UniProtKB-KW"/>
</dbReference>
<sequence length="1160" mass="125599">MPAPEIVVRLLGDITVEHAGLVVEPRAVAGTRSTEVLAYLAVHRDRDVHHDELAALLWTADRPTRWYPSLRGVLSRARNALIEAGFEAECLRSRRGMVRLVLPPGTAVDIEQVRTWSHGNSEPAVAVANARRALALLTRPALDGILGRWADEVRRDCELARERALEVDAIASLQLGDAEGAIAAAESLLILDPVRESAYRVAMRGHLDLGDNAGARDAAHRCRAALADRLGVDPSAVTEALARRIEEGEVASPEPAATPAARRRVLVGREAQLRDIALAVDDARGGRGRLVLIEGEPGVGKTAVATEAMERARASGVDVLSGRCSEGAAVPYEPFVEALTRELNSGDAVETRNRLSRNGADILRLVPHAAERFGDLLPPEVSVDDRAVIMTAILNWLVGPARDAPILLVVDDVQWASEATLSIIDYLLRASDRHRLCILMTVRTHHVDAPTIAALTAAVSPDRTRRVRVDGLSVPDIDELLRSEQVDLDAADLYRRTAGSPLLLTSMLGAHDERPDETLPDSVADAVRRSQSRLGHSARDVLAVCAVGGMWVPRVVVQIASGVTDSVEFAAAVSELLTQRLVTTSDLDDRGRSDIDTGGHLRIRHPVILDVVYRSLPGAQRARLHSAVGAALQTVGATSTADELARIAYQLGKALDSDRAAAAHYASRAGESAFAVAAFEESIGYFSEALKRMIPRGDSAERCRVLIEIGRAQRRIGDPKARATLTEAADMAHRLDETDLQIEAVQNNVLETITFVRMSGVDHERVNNLNDALDLLEARGLGHTARAAEMLARLAMELGWGADWQTRRRYVLRGMQIARSVGDRTATVSMLLAALIGLRVPQCADLRSQAVRELPGLLDLDSQQVQEVPTLIWLSRAQVEEGDLPGATATLDVITPAQLAQNSQFWALDRYGRIGIAIAAGQLARAEEGVAVMRALPAPATDTGRFARLHLTLMVIRTLRGDLGEQVAARAEIAERFHETPPFRPMLASALVDVGDHEGAAQLIDWYGPERVAEIPDDHFWVHTMAVLARASAQVGNTMVCREVYTRLLPYGDQTAMVWAGVFGVLHHHLAHLALALGDLDTAQAHLDDAVREHTARGYRGWVVESEYLGLCIEAARTGRIDDARRVRVRADADALDLTAVCRRVDALATDLAVVDAGGT</sequence>
<protein>
    <submittedName>
        <fullName evidence="4">Transcriptional activator domain-containing protein</fullName>
    </submittedName>
</protein>
<evidence type="ECO:0000313" key="4">
    <source>
        <dbReference type="EMBL" id="SIR92969.1"/>
    </source>
</evidence>
<dbReference type="Gene3D" id="1.10.10.10">
    <property type="entry name" value="Winged helix-like DNA-binding domain superfamily/Winged helix DNA-binding domain"/>
    <property type="match status" value="1"/>
</dbReference>
<dbReference type="Gene3D" id="1.25.40.10">
    <property type="entry name" value="Tetratricopeptide repeat domain"/>
    <property type="match status" value="2"/>
</dbReference>
<dbReference type="EMBL" id="FTNT01000004">
    <property type="protein sequence ID" value="SIR92969.1"/>
    <property type="molecule type" value="Genomic_DNA"/>
</dbReference>
<dbReference type="SMART" id="SM01043">
    <property type="entry name" value="BTAD"/>
    <property type="match status" value="1"/>
</dbReference>
<dbReference type="InterPro" id="IPR016032">
    <property type="entry name" value="Sig_transdc_resp-reg_C-effctor"/>
</dbReference>
<feature type="domain" description="Bacterial transcriptional activator" evidence="3">
    <location>
        <begin position="108"/>
        <end position="246"/>
    </location>
</feature>
<dbReference type="GO" id="GO:0005737">
    <property type="term" value="C:cytoplasm"/>
    <property type="evidence" value="ECO:0007669"/>
    <property type="project" value="TreeGrafter"/>
</dbReference>
<dbReference type="Pfam" id="PF03704">
    <property type="entry name" value="BTAD"/>
    <property type="match status" value="1"/>
</dbReference>
<dbReference type="SUPFAM" id="SSF52540">
    <property type="entry name" value="P-loop containing nucleoside triphosphate hydrolases"/>
    <property type="match status" value="1"/>
</dbReference>
<dbReference type="GO" id="GO:0003677">
    <property type="term" value="F:DNA binding"/>
    <property type="evidence" value="ECO:0007669"/>
    <property type="project" value="InterPro"/>
</dbReference>
<dbReference type="OrthoDB" id="4017436at2"/>
<name>A0A1N7EY14_9NOCA</name>
<dbReference type="GO" id="GO:0006355">
    <property type="term" value="P:regulation of DNA-templated transcription"/>
    <property type="evidence" value="ECO:0007669"/>
    <property type="project" value="InterPro"/>
</dbReference>
<dbReference type="InterPro" id="IPR027417">
    <property type="entry name" value="P-loop_NTPase"/>
</dbReference>
<organism evidence="4 5">
    <name type="scientific">Williamsia sterculiae</name>
    <dbReference type="NCBI Taxonomy" id="1344003"/>
    <lineage>
        <taxon>Bacteria</taxon>
        <taxon>Bacillati</taxon>
        <taxon>Actinomycetota</taxon>
        <taxon>Actinomycetes</taxon>
        <taxon>Mycobacteriales</taxon>
        <taxon>Nocardiaceae</taxon>
        <taxon>Williamsia</taxon>
    </lineage>
</organism>
<dbReference type="STRING" id="1344003.SAMN05445060_1633"/>
<evidence type="ECO:0000256" key="1">
    <source>
        <dbReference type="ARBA" id="ARBA00022741"/>
    </source>
</evidence>
<proteinExistence type="predicted"/>
<dbReference type="InterPro" id="IPR005158">
    <property type="entry name" value="BTAD"/>
</dbReference>
<evidence type="ECO:0000259" key="3">
    <source>
        <dbReference type="SMART" id="SM01043"/>
    </source>
</evidence>
<keyword evidence="5" id="KW-1185">Reference proteome</keyword>
<dbReference type="PANTHER" id="PTHR16305:SF35">
    <property type="entry name" value="TRANSCRIPTIONAL ACTIVATOR DOMAIN"/>
    <property type="match status" value="1"/>
</dbReference>
<gene>
    <name evidence="4" type="ORF">SAMN05445060_1633</name>
</gene>
<dbReference type="SUPFAM" id="SSF46894">
    <property type="entry name" value="C-terminal effector domain of the bipartite response regulators"/>
    <property type="match status" value="1"/>
</dbReference>
<keyword evidence="1" id="KW-0547">Nucleotide-binding</keyword>